<evidence type="ECO:0000256" key="2">
    <source>
        <dbReference type="ARBA" id="ARBA00023015"/>
    </source>
</evidence>
<dbReference type="EMBL" id="JAPDOD010000022">
    <property type="protein sequence ID" value="MDA0162983.1"/>
    <property type="molecule type" value="Genomic_DNA"/>
</dbReference>
<evidence type="ECO:0000313" key="7">
    <source>
        <dbReference type="EMBL" id="MDA0162983.1"/>
    </source>
</evidence>
<evidence type="ECO:0000256" key="3">
    <source>
        <dbReference type="ARBA" id="ARBA00023125"/>
    </source>
</evidence>
<keyword evidence="8" id="KW-1185">Reference proteome</keyword>
<dbReference type="Gene3D" id="1.10.357.10">
    <property type="entry name" value="Tetracycline Repressor, domain 2"/>
    <property type="match status" value="1"/>
</dbReference>
<keyword evidence="4" id="KW-0804">Transcription</keyword>
<sequence length="204" mass="23086">MTQAPTAGRRRARDPEATRQALLDAATELFGTAGFDATSVQSIVDRAQVTKGGFYHHFASKQALLHEIHDRFIEFHLEQMRELLAEPDVPAEELLRRLIRDILVVGAVRWRNDIEIFYQERRQLAGEQYAAVLRKRHEFEGCVIEVVQRGIAEGVLADRGDPKVVAFGIIGMTMWAYHWFDPARGGEREVGELYAGMVLDGLRA</sequence>
<dbReference type="PANTHER" id="PTHR30055">
    <property type="entry name" value="HTH-TYPE TRANSCRIPTIONAL REGULATOR RUTR"/>
    <property type="match status" value="1"/>
</dbReference>
<dbReference type="InterPro" id="IPR001647">
    <property type="entry name" value="HTH_TetR"/>
</dbReference>
<evidence type="ECO:0000259" key="6">
    <source>
        <dbReference type="PROSITE" id="PS50977"/>
    </source>
</evidence>
<dbReference type="PROSITE" id="PS01081">
    <property type="entry name" value="HTH_TETR_1"/>
    <property type="match status" value="1"/>
</dbReference>
<evidence type="ECO:0000313" key="8">
    <source>
        <dbReference type="Proteomes" id="UP001149140"/>
    </source>
</evidence>
<dbReference type="SUPFAM" id="SSF48498">
    <property type="entry name" value="Tetracyclin repressor-like, C-terminal domain"/>
    <property type="match status" value="1"/>
</dbReference>
<dbReference type="PANTHER" id="PTHR30055:SF175">
    <property type="entry name" value="HTH-TYPE TRANSCRIPTIONAL REPRESSOR KSTR2"/>
    <property type="match status" value="1"/>
</dbReference>
<dbReference type="RefSeq" id="WP_270042224.1">
    <property type="nucleotide sequence ID" value="NZ_JAPDOD010000022.1"/>
</dbReference>
<dbReference type="InterPro" id="IPR041490">
    <property type="entry name" value="KstR2_TetR_C"/>
</dbReference>
<keyword evidence="3 5" id="KW-0238">DNA-binding</keyword>
<feature type="domain" description="HTH tetR-type" evidence="6">
    <location>
        <begin position="16"/>
        <end position="76"/>
    </location>
</feature>
<dbReference type="Proteomes" id="UP001149140">
    <property type="component" value="Unassembled WGS sequence"/>
</dbReference>
<evidence type="ECO:0000256" key="1">
    <source>
        <dbReference type="ARBA" id="ARBA00022491"/>
    </source>
</evidence>
<feature type="DNA-binding region" description="H-T-H motif" evidence="5">
    <location>
        <begin position="39"/>
        <end position="58"/>
    </location>
</feature>
<dbReference type="Pfam" id="PF00440">
    <property type="entry name" value="TetR_N"/>
    <property type="match status" value="1"/>
</dbReference>
<dbReference type="InterPro" id="IPR009057">
    <property type="entry name" value="Homeodomain-like_sf"/>
</dbReference>
<dbReference type="InterPro" id="IPR023772">
    <property type="entry name" value="DNA-bd_HTH_TetR-type_CS"/>
</dbReference>
<dbReference type="InterPro" id="IPR050109">
    <property type="entry name" value="HTH-type_TetR-like_transc_reg"/>
</dbReference>
<keyword evidence="1" id="KW-0678">Repressor</keyword>
<dbReference type="PROSITE" id="PS50977">
    <property type="entry name" value="HTH_TETR_2"/>
    <property type="match status" value="1"/>
</dbReference>
<dbReference type="GO" id="GO:0003700">
    <property type="term" value="F:DNA-binding transcription factor activity"/>
    <property type="evidence" value="ECO:0007669"/>
    <property type="project" value="TreeGrafter"/>
</dbReference>
<evidence type="ECO:0000256" key="4">
    <source>
        <dbReference type="ARBA" id="ARBA00023163"/>
    </source>
</evidence>
<dbReference type="InterPro" id="IPR036271">
    <property type="entry name" value="Tet_transcr_reg_TetR-rel_C_sf"/>
</dbReference>
<protein>
    <submittedName>
        <fullName evidence="7">TetR/AcrR family transcriptional regulator</fullName>
    </submittedName>
</protein>
<dbReference type="Gene3D" id="1.10.10.60">
    <property type="entry name" value="Homeodomain-like"/>
    <property type="match status" value="1"/>
</dbReference>
<dbReference type="GO" id="GO:0000976">
    <property type="term" value="F:transcription cis-regulatory region binding"/>
    <property type="evidence" value="ECO:0007669"/>
    <property type="project" value="TreeGrafter"/>
</dbReference>
<dbReference type="SUPFAM" id="SSF46689">
    <property type="entry name" value="Homeodomain-like"/>
    <property type="match status" value="1"/>
</dbReference>
<accession>A0A9X3N150</accession>
<evidence type="ECO:0000256" key="5">
    <source>
        <dbReference type="PROSITE-ProRule" id="PRU00335"/>
    </source>
</evidence>
<dbReference type="PRINTS" id="PR00455">
    <property type="entry name" value="HTHTETR"/>
</dbReference>
<name>A0A9X3N150_9ACTN</name>
<proteinExistence type="predicted"/>
<organism evidence="7 8">
    <name type="scientific">Solirubrobacter ginsenosidimutans</name>
    <dbReference type="NCBI Taxonomy" id="490573"/>
    <lineage>
        <taxon>Bacteria</taxon>
        <taxon>Bacillati</taxon>
        <taxon>Actinomycetota</taxon>
        <taxon>Thermoleophilia</taxon>
        <taxon>Solirubrobacterales</taxon>
        <taxon>Solirubrobacteraceae</taxon>
        <taxon>Solirubrobacter</taxon>
    </lineage>
</organism>
<keyword evidence="2" id="KW-0805">Transcription regulation</keyword>
<reference evidence="7" key="1">
    <citation type="submission" date="2022-10" db="EMBL/GenBank/DDBJ databases">
        <title>The WGS of Solirubrobacter ginsenosidimutans DSM 21036.</title>
        <authorList>
            <person name="Jiang Z."/>
        </authorList>
    </citation>
    <scope>NUCLEOTIDE SEQUENCE</scope>
    <source>
        <strain evidence="7">DSM 21036</strain>
    </source>
</reference>
<dbReference type="AlphaFoldDB" id="A0A9X3N150"/>
<comment type="caution">
    <text evidence="7">The sequence shown here is derived from an EMBL/GenBank/DDBJ whole genome shotgun (WGS) entry which is preliminary data.</text>
</comment>
<dbReference type="Pfam" id="PF17932">
    <property type="entry name" value="TetR_C_24"/>
    <property type="match status" value="1"/>
</dbReference>
<gene>
    <name evidence="7" type="ORF">OM076_22110</name>
</gene>